<proteinExistence type="predicted"/>
<evidence type="ECO:0000313" key="1">
    <source>
        <dbReference type="EMBL" id="NML95123.1"/>
    </source>
</evidence>
<dbReference type="Proteomes" id="UP000583556">
    <property type="component" value="Unassembled WGS sequence"/>
</dbReference>
<dbReference type="AlphaFoldDB" id="A0A7Y0GBF8"/>
<reference evidence="1 2" key="1">
    <citation type="submission" date="2020-04" db="EMBL/GenBank/DDBJ databases">
        <title>Novosphingobium sp. TW-4 isolated from soil.</title>
        <authorList>
            <person name="Dahal R.H."/>
            <person name="Chaudhary D.K."/>
        </authorList>
    </citation>
    <scope>NUCLEOTIDE SEQUENCE [LARGE SCALE GENOMIC DNA]</scope>
    <source>
        <strain evidence="1 2">TW-4</strain>
    </source>
</reference>
<gene>
    <name evidence="1" type="ORF">HHL27_15725</name>
</gene>
<dbReference type="RefSeq" id="WP_169494334.1">
    <property type="nucleotide sequence ID" value="NZ_JABBGM010000007.1"/>
</dbReference>
<evidence type="ECO:0000313" key="2">
    <source>
        <dbReference type="Proteomes" id="UP000583556"/>
    </source>
</evidence>
<accession>A0A7Y0GBF8</accession>
<comment type="caution">
    <text evidence="1">The sequence shown here is derived from an EMBL/GenBank/DDBJ whole genome shotgun (WGS) entry which is preliminary data.</text>
</comment>
<organism evidence="1 2">
    <name type="scientific">Novosphingobium olei</name>
    <dbReference type="NCBI Taxonomy" id="2728851"/>
    <lineage>
        <taxon>Bacteria</taxon>
        <taxon>Pseudomonadati</taxon>
        <taxon>Pseudomonadota</taxon>
        <taxon>Alphaproteobacteria</taxon>
        <taxon>Sphingomonadales</taxon>
        <taxon>Sphingomonadaceae</taxon>
        <taxon>Novosphingobium</taxon>
    </lineage>
</organism>
<protein>
    <submittedName>
        <fullName evidence="1">Uncharacterized protein</fullName>
    </submittedName>
</protein>
<sequence>MLASNDTDDPGAVCSNSLMSGLCAIILRELDRRGISSRHLADMCVIRRRQGFRERLASAQLLPSEIDALVRYLEIDIVRVTIALEVFGDAESYPDALTHNLGNVCRALRGAVERQGDALDCAFEPMRPALCDAVADRICQALVQHHARIEQARSALL</sequence>
<name>A0A7Y0GBF8_9SPHN</name>
<keyword evidence="2" id="KW-1185">Reference proteome</keyword>
<dbReference type="EMBL" id="JABBGM010000007">
    <property type="protein sequence ID" value="NML95123.1"/>
    <property type="molecule type" value="Genomic_DNA"/>
</dbReference>